<dbReference type="Pfam" id="PF07690">
    <property type="entry name" value="MFS_1"/>
    <property type="match status" value="1"/>
</dbReference>
<feature type="transmembrane region" description="Helical" evidence="14">
    <location>
        <begin position="127"/>
        <end position="148"/>
    </location>
</feature>
<dbReference type="CDD" id="cd17389">
    <property type="entry name" value="MFS_MFSD10"/>
    <property type="match status" value="1"/>
</dbReference>
<evidence type="ECO:0000256" key="3">
    <source>
        <dbReference type="ARBA" id="ARBA00008335"/>
    </source>
</evidence>
<sequence length="501" mass="54646">MLGSVEGLLLCAYVTFLSSQMINEIRHRFLVQSIGGFENQSKELNQKGGMSSERGSEEAVGSSRVIKSVFFALLLDLLGFTLILPLLPSILDHYGQTEDSVYQSLQSIVDWFREAVGVPMETKYNSVLFGGLIGSLFSLLQFLSSPLTGAASDHYGRKPLLILTTLGMMSSYAVWAVSRSFSMFLLSRVIGGICKGNVSLCTAMIADLPCPKARNKGMMMVGIAFSLGFTVGPLMGAYFAINSSKEEVFYHGPAVLALVFSAADLLFIIVMLPETLPKQNKVSSVTSGILESGDLLNPVALFHFSALTRTEDPPSKEKMQNLKVLGFVYFTYLFLFSGLEFTLSFLTHQRFQFTSMQQGKMFFFMGITMALIQGGYARRIKRGHHIRTVRLAIVLLIPAFALIGLAWNLKMVYIGLILYSFAAAIVVPCLTTLVSDHGSANQKGTVMGILRSLGALARALGPIVASSVYWIAGAETCFIISSASFIIPLALLRRVGGLKQE</sequence>
<keyword evidence="10" id="KW-0539">Nucleus</keyword>
<feature type="transmembrane region" description="Helical" evidence="14">
    <location>
        <begin position="389"/>
        <end position="407"/>
    </location>
</feature>
<keyword evidence="4" id="KW-0813">Transport</keyword>
<proteinExistence type="inferred from homology"/>
<evidence type="ECO:0000256" key="4">
    <source>
        <dbReference type="ARBA" id="ARBA00022448"/>
    </source>
</evidence>
<feature type="transmembrane region" description="Helical" evidence="14">
    <location>
        <begin position="184"/>
        <end position="206"/>
    </location>
</feature>
<dbReference type="PANTHER" id="PTHR23504">
    <property type="entry name" value="MAJOR FACILITATOR SUPERFAMILY DOMAIN-CONTAINING PROTEIN 10"/>
    <property type="match status" value="1"/>
</dbReference>
<evidence type="ECO:0000256" key="2">
    <source>
        <dbReference type="ARBA" id="ARBA00004651"/>
    </source>
</evidence>
<feature type="domain" description="Major facilitator superfamily (MFS) profile" evidence="15">
    <location>
        <begin position="65"/>
        <end position="500"/>
    </location>
</feature>
<gene>
    <name evidence="16" type="ORF">J4Q44_G00162900</name>
</gene>
<feature type="transmembrane region" description="Helical" evidence="14">
    <location>
        <begin position="69"/>
        <end position="91"/>
    </location>
</feature>
<accession>A0AAN8LHS9</accession>
<dbReference type="FunFam" id="1.20.1250.20:FF:000181">
    <property type="entry name" value="Major facilitator superfamily domain-containing protein 10"/>
    <property type="match status" value="1"/>
</dbReference>
<dbReference type="Gene3D" id="1.20.1250.20">
    <property type="entry name" value="MFS general substrate transporter like domains"/>
    <property type="match status" value="1"/>
</dbReference>
<evidence type="ECO:0000256" key="12">
    <source>
        <dbReference type="ARBA" id="ARBA00074276"/>
    </source>
</evidence>
<feature type="transmembrane region" description="Helical" evidence="14">
    <location>
        <begin position="413"/>
        <end position="434"/>
    </location>
</feature>
<keyword evidence="6 14" id="KW-0812">Transmembrane</keyword>
<dbReference type="InterPro" id="IPR011701">
    <property type="entry name" value="MFS"/>
</dbReference>
<dbReference type="GO" id="GO:0005637">
    <property type="term" value="C:nuclear inner membrane"/>
    <property type="evidence" value="ECO:0007669"/>
    <property type="project" value="UniProtKB-SubCell"/>
</dbReference>
<evidence type="ECO:0000256" key="5">
    <source>
        <dbReference type="ARBA" id="ARBA00022475"/>
    </source>
</evidence>
<comment type="caution">
    <text evidence="16">The sequence shown here is derived from an EMBL/GenBank/DDBJ whole genome shotgun (WGS) entry which is preliminary data.</text>
</comment>
<keyword evidence="17" id="KW-1185">Reference proteome</keyword>
<feature type="transmembrane region" description="Helical" evidence="14">
    <location>
        <begin position="253"/>
        <end position="272"/>
    </location>
</feature>
<evidence type="ECO:0000256" key="14">
    <source>
        <dbReference type="SAM" id="Phobius"/>
    </source>
</evidence>
<dbReference type="EMBL" id="JAGTTL010000014">
    <property type="protein sequence ID" value="KAK6312943.1"/>
    <property type="molecule type" value="Genomic_DNA"/>
</dbReference>
<keyword evidence="7" id="KW-0053">Apoptosis</keyword>
<comment type="function">
    <text evidence="11">Probable organic anion transporter which may serve as a transporter for some non-steroidal anti-inflammatory drugs (NSAIDs) as well as other organic anions across the luminal membranes of renal proximal tubules at the final excretion step into the urine.</text>
</comment>
<evidence type="ECO:0000256" key="7">
    <source>
        <dbReference type="ARBA" id="ARBA00022703"/>
    </source>
</evidence>
<evidence type="ECO:0000256" key="1">
    <source>
        <dbReference type="ARBA" id="ARBA00004473"/>
    </source>
</evidence>
<feature type="transmembrane region" description="Helical" evidence="14">
    <location>
        <begin position="160"/>
        <end position="178"/>
    </location>
</feature>
<reference evidence="16 17" key="1">
    <citation type="submission" date="2021-04" db="EMBL/GenBank/DDBJ databases">
        <authorList>
            <person name="De Guttry C."/>
            <person name="Zahm M."/>
            <person name="Klopp C."/>
            <person name="Cabau C."/>
            <person name="Louis A."/>
            <person name="Berthelot C."/>
            <person name="Parey E."/>
            <person name="Roest Crollius H."/>
            <person name="Montfort J."/>
            <person name="Robinson-Rechavi M."/>
            <person name="Bucao C."/>
            <person name="Bouchez O."/>
            <person name="Gislard M."/>
            <person name="Lluch J."/>
            <person name="Milhes M."/>
            <person name="Lampietro C."/>
            <person name="Lopez Roques C."/>
            <person name="Donnadieu C."/>
            <person name="Braasch I."/>
            <person name="Desvignes T."/>
            <person name="Postlethwait J."/>
            <person name="Bobe J."/>
            <person name="Wedekind C."/>
            <person name="Guiguen Y."/>
        </authorList>
    </citation>
    <scope>NUCLEOTIDE SEQUENCE [LARGE SCALE GENOMIC DNA]</scope>
    <source>
        <strain evidence="16">Cs_M1</strain>
        <tissue evidence="16">Blood</tissue>
    </source>
</reference>
<evidence type="ECO:0000256" key="9">
    <source>
        <dbReference type="ARBA" id="ARBA00023136"/>
    </source>
</evidence>
<feature type="transmembrane region" description="Helical" evidence="14">
    <location>
        <begin position="218"/>
        <end position="241"/>
    </location>
</feature>
<dbReference type="PROSITE" id="PS00216">
    <property type="entry name" value="SUGAR_TRANSPORT_1"/>
    <property type="match status" value="1"/>
</dbReference>
<organism evidence="16 17">
    <name type="scientific">Coregonus suidteri</name>
    <dbReference type="NCBI Taxonomy" id="861788"/>
    <lineage>
        <taxon>Eukaryota</taxon>
        <taxon>Metazoa</taxon>
        <taxon>Chordata</taxon>
        <taxon>Craniata</taxon>
        <taxon>Vertebrata</taxon>
        <taxon>Euteleostomi</taxon>
        <taxon>Actinopterygii</taxon>
        <taxon>Neopterygii</taxon>
        <taxon>Teleostei</taxon>
        <taxon>Protacanthopterygii</taxon>
        <taxon>Salmoniformes</taxon>
        <taxon>Salmonidae</taxon>
        <taxon>Coregoninae</taxon>
        <taxon>Coregonus</taxon>
    </lineage>
</organism>
<name>A0AAN8LHS9_9TELE</name>
<dbReference type="PANTHER" id="PTHR23504:SF31">
    <property type="entry name" value="MAJOR FACILITATOR SUPERFAMILY DOMAIN-CONTAINING PROTEIN 10"/>
    <property type="match status" value="1"/>
</dbReference>
<evidence type="ECO:0000259" key="15">
    <source>
        <dbReference type="PROSITE" id="PS50850"/>
    </source>
</evidence>
<comment type="similarity">
    <text evidence="3">Belongs to the major facilitator superfamily.</text>
</comment>
<dbReference type="GO" id="GO:0006915">
    <property type="term" value="P:apoptotic process"/>
    <property type="evidence" value="ECO:0007669"/>
    <property type="project" value="UniProtKB-KW"/>
</dbReference>
<dbReference type="Proteomes" id="UP001356427">
    <property type="component" value="Unassembled WGS sequence"/>
</dbReference>
<dbReference type="SUPFAM" id="SSF103473">
    <property type="entry name" value="MFS general substrate transporter"/>
    <property type="match status" value="1"/>
</dbReference>
<keyword evidence="9 14" id="KW-0472">Membrane</keyword>
<evidence type="ECO:0000313" key="17">
    <source>
        <dbReference type="Proteomes" id="UP001356427"/>
    </source>
</evidence>
<evidence type="ECO:0000256" key="13">
    <source>
        <dbReference type="ARBA" id="ARBA00082130"/>
    </source>
</evidence>
<dbReference type="PROSITE" id="PS50850">
    <property type="entry name" value="MFS"/>
    <property type="match status" value="1"/>
</dbReference>
<evidence type="ECO:0000256" key="8">
    <source>
        <dbReference type="ARBA" id="ARBA00022989"/>
    </source>
</evidence>
<protein>
    <recommendedName>
        <fullName evidence="12">Major facilitator superfamily domain-containing protein 10</fullName>
    </recommendedName>
    <alternativeName>
        <fullName evidence="13">Tetracycline transporter-like protein</fullName>
    </alternativeName>
</protein>
<feature type="transmembrane region" description="Helical" evidence="14">
    <location>
        <begin position="478"/>
        <end position="496"/>
    </location>
</feature>
<evidence type="ECO:0000256" key="6">
    <source>
        <dbReference type="ARBA" id="ARBA00022692"/>
    </source>
</evidence>
<feature type="transmembrane region" description="Helical" evidence="14">
    <location>
        <begin position="359"/>
        <end position="377"/>
    </location>
</feature>
<keyword evidence="8 14" id="KW-1133">Transmembrane helix</keyword>
<feature type="transmembrane region" description="Helical" evidence="14">
    <location>
        <begin position="324"/>
        <end position="347"/>
    </location>
</feature>
<evidence type="ECO:0000256" key="11">
    <source>
        <dbReference type="ARBA" id="ARBA00058620"/>
    </source>
</evidence>
<dbReference type="GO" id="GO:0022857">
    <property type="term" value="F:transmembrane transporter activity"/>
    <property type="evidence" value="ECO:0007669"/>
    <property type="project" value="InterPro"/>
</dbReference>
<evidence type="ECO:0000256" key="10">
    <source>
        <dbReference type="ARBA" id="ARBA00023242"/>
    </source>
</evidence>
<comment type="subcellular location">
    <subcellularLocation>
        <location evidence="2">Cell membrane</location>
        <topology evidence="2">Multi-pass membrane protein</topology>
    </subcellularLocation>
    <subcellularLocation>
        <location evidence="1">Nucleus inner membrane</location>
        <topology evidence="1">Multi-pass membrane protein</topology>
    </subcellularLocation>
</comment>
<dbReference type="InterPro" id="IPR005829">
    <property type="entry name" value="Sugar_transporter_CS"/>
</dbReference>
<evidence type="ECO:0000313" key="16">
    <source>
        <dbReference type="EMBL" id="KAK6312943.1"/>
    </source>
</evidence>
<dbReference type="AlphaFoldDB" id="A0AAN8LHS9"/>
<dbReference type="GO" id="GO:0031526">
    <property type="term" value="C:brush border membrane"/>
    <property type="evidence" value="ECO:0007669"/>
    <property type="project" value="TreeGrafter"/>
</dbReference>
<dbReference type="InterPro" id="IPR020846">
    <property type="entry name" value="MFS_dom"/>
</dbReference>
<keyword evidence="5" id="KW-1003">Cell membrane</keyword>
<dbReference type="InterPro" id="IPR036259">
    <property type="entry name" value="MFS_trans_sf"/>
</dbReference>